<feature type="region of interest" description="Disordered" evidence="1">
    <location>
        <begin position="29"/>
        <end position="69"/>
    </location>
</feature>
<name>A0A0J1D2R6_9BURK</name>
<evidence type="ECO:0000313" key="4">
    <source>
        <dbReference type="Proteomes" id="UP000035963"/>
    </source>
</evidence>
<proteinExistence type="predicted"/>
<feature type="compositionally biased region" description="Polar residues" evidence="1">
    <location>
        <begin position="32"/>
        <end position="42"/>
    </location>
</feature>
<feature type="compositionally biased region" description="Basic residues" evidence="1">
    <location>
        <begin position="47"/>
        <end position="58"/>
    </location>
</feature>
<protein>
    <submittedName>
        <fullName evidence="3">Uncharacterized protein</fullName>
    </submittedName>
</protein>
<keyword evidence="2" id="KW-0732">Signal</keyword>
<dbReference type="Proteomes" id="UP000035963">
    <property type="component" value="Unassembled WGS sequence"/>
</dbReference>
<feature type="chain" id="PRO_5005250119" evidence="2">
    <location>
        <begin position="25"/>
        <end position="69"/>
    </location>
</feature>
<reference evidence="3 4" key="1">
    <citation type="journal article" date="2015" name="Genome Announc.">
        <title>Draft Genome Sequence of Burkholderia sp. Strain PML1(12), an Ectomycorrhizosphere-Inhabiting Bacterium with Effective Mineral-Weathering Ability.</title>
        <authorList>
            <person name="Uroz S."/>
            <person name="Oger P."/>
        </authorList>
    </citation>
    <scope>NUCLEOTIDE SEQUENCE [LARGE SCALE GENOMIC DNA]</scope>
    <source>
        <strain evidence="4">PML1(12)</strain>
    </source>
</reference>
<dbReference type="PATRIC" id="fig|908627.4.peg.1532"/>
<feature type="compositionally biased region" description="Basic and acidic residues" evidence="1">
    <location>
        <begin position="59"/>
        <end position="69"/>
    </location>
</feature>
<evidence type="ECO:0000256" key="2">
    <source>
        <dbReference type="SAM" id="SignalP"/>
    </source>
</evidence>
<dbReference type="AlphaFoldDB" id="A0A0J1D2R6"/>
<keyword evidence="4" id="KW-1185">Reference proteome</keyword>
<feature type="signal peptide" evidence="2">
    <location>
        <begin position="1"/>
        <end position="24"/>
    </location>
</feature>
<evidence type="ECO:0000313" key="3">
    <source>
        <dbReference type="EMBL" id="KLU26956.1"/>
    </source>
</evidence>
<comment type="caution">
    <text evidence="3">The sequence shown here is derived from an EMBL/GenBank/DDBJ whole genome shotgun (WGS) entry which is preliminary data.</text>
</comment>
<evidence type="ECO:0000256" key="1">
    <source>
        <dbReference type="SAM" id="MobiDB-lite"/>
    </source>
</evidence>
<dbReference type="EMBL" id="AEJF01000057">
    <property type="protein sequence ID" value="KLU26956.1"/>
    <property type="molecule type" value="Genomic_DNA"/>
</dbReference>
<accession>A0A0J1D2R6</accession>
<sequence>MKLTHLVLASTISAFALISTGASAETYHFGEGQSSVSGTGSASRHAPPPKHRKHKKTRHTADKGAHSNP</sequence>
<gene>
    <name evidence="3" type="ORF">EOS_06905</name>
</gene>
<organism evidence="3 4">
    <name type="scientific">Caballeronia mineralivorans PML1(12)</name>
    <dbReference type="NCBI Taxonomy" id="908627"/>
    <lineage>
        <taxon>Bacteria</taxon>
        <taxon>Pseudomonadati</taxon>
        <taxon>Pseudomonadota</taxon>
        <taxon>Betaproteobacteria</taxon>
        <taxon>Burkholderiales</taxon>
        <taxon>Burkholderiaceae</taxon>
        <taxon>Caballeronia</taxon>
    </lineage>
</organism>